<dbReference type="GO" id="GO:0008408">
    <property type="term" value="F:3'-5' exonuclease activity"/>
    <property type="evidence" value="ECO:0007669"/>
    <property type="project" value="InterPro"/>
</dbReference>
<keyword evidence="4" id="KW-0808">Transferase</keyword>
<evidence type="ECO:0000256" key="3">
    <source>
        <dbReference type="ARBA" id="ARBA00019114"/>
    </source>
</evidence>
<dbReference type="InterPro" id="IPR004805">
    <property type="entry name" value="DnaE2/DnaE/PolC"/>
</dbReference>
<evidence type="ECO:0000256" key="5">
    <source>
        <dbReference type="ARBA" id="ARBA00022695"/>
    </source>
</evidence>
<dbReference type="SUPFAM" id="SSF53098">
    <property type="entry name" value="Ribonuclease H-like"/>
    <property type="match status" value="1"/>
</dbReference>
<dbReference type="InterPro" id="IPR004365">
    <property type="entry name" value="NA-bd_OB_tRNA"/>
</dbReference>
<feature type="domain" description="Exonuclease" evidence="9">
    <location>
        <begin position="1"/>
        <end position="190"/>
    </location>
</feature>
<proteinExistence type="predicted"/>
<evidence type="ECO:0000259" key="9">
    <source>
        <dbReference type="SMART" id="SM00479"/>
    </source>
</evidence>
<dbReference type="InterPro" id="IPR013520">
    <property type="entry name" value="Ribonucl_H"/>
</dbReference>
<dbReference type="SMART" id="SM00481">
    <property type="entry name" value="POLIIIAc"/>
    <property type="match status" value="1"/>
</dbReference>
<dbReference type="Gene3D" id="1.10.10.1600">
    <property type="entry name" value="Bacterial DNA polymerase III alpha subunit, thumb domain"/>
    <property type="match status" value="1"/>
</dbReference>
<evidence type="ECO:0000259" key="10">
    <source>
        <dbReference type="SMART" id="SM00481"/>
    </source>
</evidence>
<dbReference type="NCBIfam" id="NF004226">
    <property type="entry name" value="PRK05673.1"/>
    <property type="match status" value="1"/>
</dbReference>
<name>A0A316TT26_9BACT</name>
<gene>
    <name evidence="11" type="ORF">DDZ15_01580</name>
</gene>
<dbReference type="InterPro" id="IPR029460">
    <property type="entry name" value="DNAPol_HHH"/>
</dbReference>
<dbReference type="Pfam" id="PF17657">
    <property type="entry name" value="DNA_pol3_finger"/>
    <property type="match status" value="1"/>
</dbReference>
<dbReference type="OrthoDB" id="9803237at2"/>
<dbReference type="EMBL" id="QGGB01000002">
    <property type="protein sequence ID" value="PWN07737.1"/>
    <property type="molecule type" value="Genomic_DNA"/>
</dbReference>
<dbReference type="SMART" id="SM00479">
    <property type="entry name" value="EXOIII"/>
    <property type="match status" value="1"/>
</dbReference>
<reference evidence="11 12" key="1">
    <citation type="submission" date="2018-05" db="EMBL/GenBank/DDBJ databases">
        <title>Rhodohalobacter halophilus gen. nov., sp. nov., a moderately halophilic member of the family Balneolaceae.</title>
        <authorList>
            <person name="Liu Z.-W."/>
        </authorList>
    </citation>
    <scope>NUCLEOTIDE SEQUENCE [LARGE SCALE GENOMIC DNA]</scope>
    <source>
        <strain evidence="11 12">8A47</strain>
    </source>
</reference>
<dbReference type="Proteomes" id="UP000245533">
    <property type="component" value="Unassembled WGS sequence"/>
</dbReference>
<evidence type="ECO:0000256" key="2">
    <source>
        <dbReference type="ARBA" id="ARBA00012417"/>
    </source>
</evidence>
<dbReference type="Gene3D" id="1.10.150.870">
    <property type="match status" value="1"/>
</dbReference>
<dbReference type="Gene3D" id="3.20.20.140">
    <property type="entry name" value="Metal-dependent hydrolases"/>
    <property type="match status" value="1"/>
</dbReference>
<evidence type="ECO:0000256" key="8">
    <source>
        <dbReference type="ARBA" id="ARBA00049244"/>
    </source>
</evidence>
<evidence type="ECO:0000256" key="6">
    <source>
        <dbReference type="ARBA" id="ARBA00022705"/>
    </source>
</evidence>
<feature type="domain" description="Polymerase/histidinol phosphatase N-terminal" evidence="10">
    <location>
        <begin position="253"/>
        <end position="320"/>
    </location>
</feature>
<dbReference type="Pfam" id="PF14579">
    <property type="entry name" value="HHH_6"/>
    <property type="match status" value="1"/>
</dbReference>
<dbReference type="EC" id="2.7.7.7" evidence="2"/>
<dbReference type="NCBIfam" id="TIGR00594">
    <property type="entry name" value="polc"/>
    <property type="match status" value="1"/>
</dbReference>
<dbReference type="InterPro" id="IPR041931">
    <property type="entry name" value="DNA_pol3_alpha_thumb_dom"/>
</dbReference>
<comment type="catalytic activity">
    <reaction evidence="8">
        <text>DNA(n) + a 2'-deoxyribonucleoside 5'-triphosphate = DNA(n+1) + diphosphate</text>
        <dbReference type="Rhea" id="RHEA:22508"/>
        <dbReference type="Rhea" id="RHEA-COMP:17339"/>
        <dbReference type="Rhea" id="RHEA-COMP:17340"/>
        <dbReference type="ChEBI" id="CHEBI:33019"/>
        <dbReference type="ChEBI" id="CHEBI:61560"/>
        <dbReference type="ChEBI" id="CHEBI:173112"/>
        <dbReference type="EC" id="2.7.7.7"/>
    </reaction>
</comment>
<dbReference type="CDD" id="cd06127">
    <property type="entry name" value="DEDDh"/>
    <property type="match status" value="1"/>
</dbReference>
<dbReference type="InterPro" id="IPR004013">
    <property type="entry name" value="PHP_dom"/>
</dbReference>
<evidence type="ECO:0000313" key="11">
    <source>
        <dbReference type="EMBL" id="PWN07737.1"/>
    </source>
</evidence>
<comment type="caution">
    <text evidence="11">The sequence shown here is derived from an EMBL/GenBank/DDBJ whole genome shotgun (WGS) entry which is preliminary data.</text>
</comment>
<evidence type="ECO:0000313" key="12">
    <source>
        <dbReference type="Proteomes" id="UP000245533"/>
    </source>
</evidence>
<evidence type="ECO:0000256" key="7">
    <source>
        <dbReference type="ARBA" id="ARBA00022932"/>
    </source>
</evidence>
<dbReference type="GO" id="GO:0003887">
    <property type="term" value="F:DNA-directed DNA polymerase activity"/>
    <property type="evidence" value="ECO:0007669"/>
    <property type="project" value="UniProtKB-KW"/>
</dbReference>
<keyword evidence="5" id="KW-0548">Nucleotidyltransferase</keyword>
<dbReference type="Pfam" id="PF01336">
    <property type="entry name" value="tRNA_anti-codon"/>
    <property type="match status" value="1"/>
</dbReference>
<dbReference type="PANTHER" id="PTHR32294:SF0">
    <property type="entry name" value="DNA POLYMERASE III SUBUNIT ALPHA"/>
    <property type="match status" value="1"/>
</dbReference>
<dbReference type="CDD" id="cd12113">
    <property type="entry name" value="PHP_PolIIIA_DnaE3"/>
    <property type="match status" value="1"/>
</dbReference>
<dbReference type="Pfam" id="PF07733">
    <property type="entry name" value="DNA_pol3_alpha"/>
    <property type="match status" value="1"/>
</dbReference>
<dbReference type="GO" id="GO:0006260">
    <property type="term" value="P:DNA replication"/>
    <property type="evidence" value="ECO:0007669"/>
    <property type="project" value="UniProtKB-KW"/>
</dbReference>
<accession>A0A316TT26</accession>
<keyword evidence="12" id="KW-1185">Reference proteome</keyword>
<keyword evidence="6" id="KW-0235">DNA replication</keyword>
<dbReference type="CDD" id="cd04485">
    <property type="entry name" value="DnaE_OBF"/>
    <property type="match status" value="1"/>
</dbReference>
<dbReference type="InterPro" id="IPR003141">
    <property type="entry name" value="Pol/His_phosphatase_N"/>
</dbReference>
<dbReference type="GO" id="GO:0005737">
    <property type="term" value="C:cytoplasm"/>
    <property type="evidence" value="ECO:0007669"/>
    <property type="project" value="UniProtKB-SubCell"/>
</dbReference>
<dbReference type="Pfam" id="PF02811">
    <property type="entry name" value="PHP"/>
    <property type="match status" value="1"/>
</dbReference>
<dbReference type="InterPro" id="IPR036397">
    <property type="entry name" value="RNaseH_sf"/>
</dbReference>
<dbReference type="NCBIfam" id="NF005298">
    <property type="entry name" value="PRK06826.1"/>
    <property type="match status" value="1"/>
</dbReference>
<dbReference type="InterPro" id="IPR040982">
    <property type="entry name" value="DNA_pol3_finger"/>
</dbReference>
<dbReference type="Pfam" id="PF00929">
    <property type="entry name" value="RNase_T"/>
    <property type="match status" value="1"/>
</dbReference>
<dbReference type="Gene3D" id="3.30.420.10">
    <property type="entry name" value="Ribonuclease H-like superfamily/Ribonuclease H"/>
    <property type="match status" value="1"/>
</dbReference>
<dbReference type="InterPro" id="IPR011708">
    <property type="entry name" value="DNA_pol3_alpha_NTPase_dom"/>
</dbReference>
<evidence type="ECO:0000256" key="1">
    <source>
        <dbReference type="ARBA" id="ARBA00004496"/>
    </source>
</evidence>
<evidence type="ECO:0000256" key="4">
    <source>
        <dbReference type="ARBA" id="ARBA00022679"/>
    </source>
</evidence>
<comment type="subcellular location">
    <subcellularLocation>
        <location evidence="1">Cytoplasm</location>
    </subcellularLocation>
</comment>
<sequence length="1406" mass="158623">MYLIFDTETTGLPQNYSAPLTDFDNWPRCVQLAWQVHDEKGKLVSSGDYIIRPDGFTIPFNSEKVHGISTERARREGIPLEEAIEYFNRDLGKSAFVVGHNLEFDLSIMGSEYLRLERENPLTQKIAIDTKDESTEYCAIPGGRGRFKWPTLAELHQKLFEIGFEEAHNAAADVDATARAFLELVRIGVIQPVFPANQMQERTSPSALIDPSHYMPRVEELKSRGVTGEDEDTRESIDLSREAAAQKVDSPFVHLHNHTKFSVLQAASGVKDLVGKAKKDGMPAVAITDLGNMFGAFHFTKAANDAGIKPILGLEAYFVEDRHQKSFTRDNRDKRYQQIFLAKNMEGYSNLSEMCSLGYIEGYYYKFPRIDRELVKKYHDGLIATTGGILGEVPDLILNRGEAAAEEALKWWHDLFGEDLYIELMRHGLEEEERVNSVLLEFSEKYSIPVIATNNTFYLEKGDAKAHDALLCIDNNDLISTPIGKGRDRRFGFPNDEFYFKTQDEMKGLFADLPQAISNTQKLADKIEPLNLESDVILPNFSLPEGFATEDEFLRHLTVKGAEDRYEEMTDEVMDRINHELSIIESMGFAGYFLIVQDFIRAAREMGVYVGPGRGSAAGSVVAYCTGITNIDPLTYDLLFERFLNPERVSMPDIDIDFDDDGRQKVIDYVVEKYGRDQVAHIITFGTMAARSSVRDVARVLDLPLSDADRIAKLVPETIGISLEDAFKEVKELREIKEEDILEGRTLQMAETLEGSVRNTGIHAAGVIIAPDKLTKYIPVCTAKDADLYVTQFDGKVIEDAGMLKMDFLGLKTLSILKTAIQLVKENHSTEYNLDDIPLDDEKTYEMFQNGATVGIFQFESDGMRKYLKQLKPTGINDLIAMNALYRPGPMQFIPDYINRKHGKEKVAYDHEDLKDILEPTFGIMIYQEQIMMVAQRMGGYSLGEADVLRRIMGKKKPELLPPEEEKFVRQAVEKGYDRKTAKEVFDKMAMFAGYGFNKSHSAAYSVVAYHTMYFKANYTAEYMAAVLSHNMNDIKKVSFFIEECQRIGIPVDPPNINTGEGRFVARNGRVQYGLSAIKGVGSSAIAQLVEEREKKGPFRSVFDFSARIDTRVCNKKTIESLAQAGAFDELHQNRAQLLASIEDVISYASRKQEEERLNQVSLFGGEGGSGGLASEPRLRDCPPWTNIERLNKERELIGFYLSGHPLDKYREDASLFATHTLSQDELSRLNDRDTVKIIGIFTAVKRISDKKGRPMAFAQIEDLTGSTEVLIFSEVFDRHQGLIAPDTVVLLEGSVSHRDEPPKIIASSMERVENLREKFQNQLQLKIQLQTAELSRDDLHQMATLFSIHKGETPVKLVIDSEHARRPLRMNVRKFVVEPNNELLGNLRNLVGKDSVQLTKSNGAR</sequence>
<dbReference type="InterPro" id="IPR012337">
    <property type="entry name" value="RNaseH-like_sf"/>
</dbReference>
<protein>
    <recommendedName>
        <fullName evidence="3">DNA polymerase III subunit alpha</fullName>
        <ecNumber evidence="2">2.7.7.7</ecNumber>
    </recommendedName>
</protein>
<keyword evidence="7" id="KW-0239">DNA-directed DNA polymerase</keyword>
<dbReference type="PANTHER" id="PTHR32294">
    <property type="entry name" value="DNA POLYMERASE III SUBUNIT ALPHA"/>
    <property type="match status" value="1"/>
</dbReference>
<dbReference type="GO" id="GO:0003676">
    <property type="term" value="F:nucleic acid binding"/>
    <property type="evidence" value="ECO:0007669"/>
    <property type="project" value="InterPro"/>
</dbReference>
<organism evidence="11 12">
    <name type="scientific">Rhodohalobacter mucosus</name>
    <dbReference type="NCBI Taxonomy" id="2079485"/>
    <lineage>
        <taxon>Bacteria</taxon>
        <taxon>Pseudomonadati</taxon>
        <taxon>Balneolota</taxon>
        <taxon>Balneolia</taxon>
        <taxon>Balneolales</taxon>
        <taxon>Balneolaceae</taxon>
        <taxon>Rhodohalobacter</taxon>
    </lineage>
</organism>